<dbReference type="Proteomes" id="UP001176960">
    <property type="component" value="Unassembled WGS sequence"/>
</dbReference>
<feature type="signal peptide" evidence="1">
    <location>
        <begin position="1"/>
        <end position="19"/>
    </location>
</feature>
<gene>
    <name evidence="2" type="ORF">LMG32879_000804</name>
</gene>
<organism evidence="2 3">
    <name type="scientific">Brytella acorum</name>
    <dbReference type="NCBI Taxonomy" id="2959299"/>
    <lineage>
        <taxon>Bacteria</taxon>
        <taxon>Pseudomonadati</taxon>
        <taxon>Pseudomonadota</taxon>
        <taxon>Alphaproteobacteria</taxon>
        <taxon>Acetobacterales</taxon>
        <taxon>Acetobacteraceae</taxon>
        <taxon>Brytella</taxon>
    </lineage>
</organism>
<evidence type="ECO:0000313" key="3">
    <source>
        <dbReference type="Proteomes" id="UP001176960"/>
    </source>
</evidence>
<sequence length="121" mass="12453">MGFRMGGRWMMLMPLLVLAACAEQPPAASVPGRTASRIPPQSFAPGLDVENAPANEAQLTNDPSAPVDTPLCGVALKEESLAGSAVYGDGMATNSPCTRNACFQPLTGTFIAASGARSVCR</sequence>
<evidence type="ECO:0000256" key="1">
    <source>
        <dbReference type="SAM" id="SignalP"/>
    </source>
</evidence>
<keyword evidence="1" id="KW-0732">Signal</keyword>
<dbReference type="AlphaFoldDB" id="A0AA35Y391"/>
<comment type="caution">
    <text evidence="2">The sequence shown here is derived from an EMBL/GenBank/DDBJ whole genome shotgun (WGS) entry which is preliminary data.</text>
</comment>
<dbReference type="PROSITE" id="PS51257">
    <property type="entry name" value="PROKAR_LIPOPROTEIN"/>
    <property type="match status" value="1"/>
</dbReference>
<name>A0AA35Y391_9PROT</name>
<accession>A0AA35Y391</accession>
<protein>
    <submittedName>
        <fullName evidence="2">Uncharacterized protein</fullName>
    </submittedName>
</protein>
<evidence type="ECO:0000313" key="2">
    <source>
        <dbReference type="EMBL" id="CAI9119978.1"/>
    </source>
</evidence>
<reference evidence="2" key="1">
    <citation type="submission" date="2023-03" db="EMBL/GenBank/DDBJ databases">
        <authorList>
            <person name="Cleenwerck I."/>
        </authorList>
    </citation>
    <scope>NUCLEOTIDE SEQUENCE</scope>
    <source>
        <strain evidence="2">LMG 32879</strain>
    </source>
</reference>
<keyword evidence="3" id="KW-1185">Reference proteome</keyword>
<dbReference type="RefSeq" id="WP_289840787.1">
    <property type="nucleotide sequence ID" value="NZ_CATKSH010000003.1"/>
</dbReference>
<dbReference type="EMBL" id="CATKSH010000003">
    <property type="protein sequence ID" value="CAI9119978.1"/>
    <property type="molecule type" value="Genomic_DNA"/>
</dbReference>
<feature type="chain" id="PRO_5041335173" evidence="1">
    <location>
        <begin position="20"/>
        <end position="121"/>
    </location>
</feature>
<proteinExistence type="predicted"/>